<dbReference type="PANTHER" id="PTHR47237">
    <property type="entry name" value="SLL0310 PROTEIN"/>
    <property type="match status" value="1"/>
</dbReference>
<dbReference type="GO" id="GO:0016747">
    <property type="term" value="F:acyltransferase activity, transferring groups other than amino-acyl groups"/>
    <property type="evidence" value="ECO:0007669"/>
    <property type="project" value="InterPro"/>
</dbReference>
<organism evidence="2 4">
    <name type="scientific">Legionella micdadei</name>
    <name type="common">Tatlockia micdadei</name>
    <dbReference type="NCBI Taxonomy" id="451"/>
    <lineage>
        <taxon>Bacteria</taxon>
        <taxon>Pseudomonadati</taxon>
        <taxon>Pseudomonadota</taxon>
        <taxon>Gammaproteobacteria</taxon>
        <taxon>Legionellales</taxon>
        <taxon>Legionellaceae</taxon>
        <taxon>Legionella</taxon>
    </lineage>
</organism>
<proteinExistence type="predicted"/>
<reference evidence="2" key="1">
    <citation type="submission" date="2014-09" db="EMBL/GenBank/DDBJ databases">
        <authorList>
            <person name="GOMEZ-VALERO Laura"/>
        </authorList>
    </citation>
    <scope>NUCLEOTIDE SEQUENCE</scope>
    <source>
        <strain evidence="2">ATCC33218</strain>
    </source>
</reference>
<dbReference type="EMBL" id="LN614830">
    <property type="protein sequence ID" value="CEG62157.1"/>
    <property type="molecule type" value="Genomic_DNA"/>
</dbReference>
<dbReference type="EMBL" id="FMVN01000016">
    <property type="protein sequence ID" value="SCY73595.1"/>
    <property type="molecule type" value="Genomic_DNA"/>
</dbReference>
<dbReference type="InterPro" id="IPR041496">
    <property type="entry name" value="YitH/HolE_GNAT"/>
</dbReference>
<dbReference type="RefSeq" id="WP_045100273.1">
    <property type="nucleotide sequence ID" value="NZ_CP020614.1"/>
</dbReference>
<dbReference type="Proteomes" id="UP000182998">
    <property type="component" value="Unassembled WGS sequence"/>
</dbReference>
<dbReference type="HOGENOM" id="CLU_054109_0_0_6"/>
<dbReference type="STRING" id="451.B6N58_13465"/>
<reference evidence="4" key="2">
    <citation type="submission" date="2014-09" db="EMBL/GenBank/DDBJ databases">
        <authorList>
            <person name="Gomez-Valero L."/>
        </authorList>
    </citation>
    <scope>NUCLEOTIDE SEQUENCE [LARGE SCALE GENOMIC DNA]</scope>
    <source>
        <strain evidence="4">ATCC33218</strain>
    </source>
</reference>
<dbReference type="InterPro" id="IPR016181">
    <property type="entry name" value="Acyl_CoA_acyltransferase"/>
</dbReference>
<feature type="domain" description="N-acetyltransferase" evidence="1">
    <location>
        <begin position="23"/>
        <end position="170"/>
    </location>
</feature>
<evidence type="ECO:0000313" key="5">
    <source>
        <dbReference type="Proteomes" id="UP000182998"/>
    </source>
</evidence>
<name>A0A098GJJ8_LEGMI</name>
<accession>A0A098GJJ8</accession>
<dbReference type="OrthoDB" id="20916at2"/>
<dbReference type="Proteomes" id="UP000032414">
    <property type="component" value="Chromosome I"/>
</dbReference>
<dbReference type="AlphaFoldDB" id="A0A098GJJ8"/>
<evidence type="ECO:0000259" key="1">
    <source>
        <dbReference type="PROSITE" id="PS51186"/>
    </source>
</evidence>
<dbReference type="Pfam" id="PF00583">
    <property type="entry name" value="Acetyltransf_1"/>
    <property type="match status" value="1"/>
</dbReference>
<sequence length="309" mass="35536">MEKPLKNNEIQLKIQENHSSCALSKKQMNIEDFMVVQSWCMKEGWNVGKYDNTFYYQIDPKGHFLFFKEQNPIGSMSLVKHSNQFFTIGPFIVIESERGIGYGSQIWQQVITRLNNYPDANVLLYAVPQQIARYQEEGFKPCQNHLRWVINSPLFSSEKDQHQVYPVSLKSLNRIFEFDQNIFGYCRKNTLTSVLSHPQINGYYVEVDNTIVGYGLIRPCIHGYRIGPLYANNADIAKLLLMKLVAIAGRENIILDIPEMNVTGQKLMLSLGAKRDISCDTMMMVKGNLSSEFEFNIEKNYGLFSLEIG</sequence>
<dbReference type="PROSITE" id="PS51186">
    <property type="entry name" value="GNAT"/>
    <property type="match status" value="1"/>
</dbReference>
<dbReference type="Pfam" id="PF18014">
    <property type="entry name" value="Acetyltransf_18"/>
    <property type="match status" value="1"/>
</dbReference>
<protein>
    <submittedName>
        <fullName evidence="3">Acetyltransferase (GNAT) domain-containing protein</fullName>
    </submittedName>
</protein>
<dbReference type="PANTHER" id="PTHR47237:SF1">
    <property type="entry name" value="SLL0310 PROTEIN"/>
    <property type="match status" value="1"/>
</dbReference>
<dbReference type="SUPFAM" id="SSF55729">
    <property type="entry name" value="Acyl-CoA N-acyltransferases (Nat)"/>
    <property type="match status" value="1"/>
</dbReference>
<evidence type="ECO:0000313" key="3">
    <source>
        <dbReference type="EMBL" id="SCY73595.1"/>
    </source>
</evidence>
<dbReference type="Gene3D" id="3.40.630.90">
    <property type="match status" value="1"/>
</dbReference>
<keyword evidence="5" id="KW-1185">Reference proteome</keyword>
<reference evidence="3 5" key="3">
    <citation type="submission" date="2016-10" db="EMBL/GenBank/DDBJ databases">
        <authorList>
            <person name="Varghese N."/>
            <person name="Submissions S."/>
        </authorList>
    </citation>
    <scope>NUCLEOTIDE SEQUENCE [LARGE SCALE GENOMIC DNA]</scope>
    <source>
        <strain evidence="3 5">ATCC 33218</strain>
    </source>
</reference>
<evidence type="ECO:0000313" key="4">
    <source>
        <dbReference type="Proteomes" id="UP000032414"/>
    </source>
</evidence>
<dbReference type="KEGG" id="tmc:LMI_2919"/>
<dbReference type="InterPro" id="IPR000182">
    <property type="entry name" value="GNAT_dom"/>
</dbReference>
<dbReference type="PATRIC" id="fig|451.8.peg.2510"/>
<gene>
    <name evidence="2" type="ORF">LMI_2919</name>
    <name evidence="3" type="ORF">SAMN02982997_02707</name>
</gene>
<dbReference type="Gene3D" id="3.40.630.30">
    <property type="match status" value="1"/>
</dbReference>
<evidence type="ECO:0000313" key="2">
    <source>
        <dbReference type="EMBL" id="CEG62157.1"/>
    </source>
</evidence>
<dbReference type="InterPro" id="IPR052729">
    <property type="entry name" value="Acyl/Acetyltrans_Enzymes"/>
</dbReference>